<evidence type="ECO:0000259" key="2">
    <source>
        <dbReference type="PROSITE" id="PS51186"/>
    </source>
</evidence>
<feature type="domain" description="CN hydrolase" evidence="1">
    <location>
        <begin position="229"/>
        <end position="484"/>
    </location>
</feature>
<keyword evidence="4" id="KW-1185">Reference proteome</keyword>
<gene>
    <name evidence="3" type="ORF">SAMN03097708_00617</name>
</gene>
<dbReference type="STRING" id="415747.SAMN03097708_00617"/>
<dbReference type="Proteomes" id="UP000199648">
    <property type="component" value="Unassembled WGS sequence"/>
</dbReference>
<dbReference type="GO" id="GO:0016787">
    <property type="term" value="F:hydrolase activity"/>
    <property type="evidence" value="ECO:0007669"/>
    <property type="project" value="UniProtKB-KW"/>
</dbReference>
<dbReference type="PROSITE" id="PS51186">
    <property type="entry name" value="GNAT"/>
    <property type="match status" value="1"/>
</dbReference>
<keyword evidence="3" id="KW-0378">Hydrolase</keyword>
<dbReference type="Gene3D" id="3.40.630.30">
    <property type="match status" value="1"/>
</dbReference>
<feature type="domain" description="N-acetyltransferase" evidence="2">
    <location>
        <begin position="14"/>
        <end position="170"/>
    </location>
</feature>
<evidence type="ECO:0000313" key="3">
    <source>
        <dbReference type="EMBL" id="SCZ51899.1"/>
    </source>
</evidence>
<accession>A0A1G5PS74</accession>
<reference evidence="3 4" key="1">
    <citation type="submission" date="2016-10" db="EMBL/GenBank/DDBJ databases">
        <authorList>
            <person name="de Groot N.N."/>
        </authorList>
    </citation>
    <scope>NUCLEOTIDE SEQUENCE [LARGE SCALE GENOMIC DNA]</scope>
    <source>
        <strain evidence="3 4">HLD2</strain>
    </source>
</reference>
<dbReference type="InterPro" id="IPR036526">
    <property type="entry name" value="C-N_Hydrolase_sf"/>
</dbReference>
<dbReference type="InterPro" id="IPR016181">
    <property type="entry name" value="Acyl_CoA_acyltransferase"/>
</dbReference>
<dbReference type="EMBL" id="FMWD01000002">
    <property type="protein sequence ID" value="SCZ51899.1"/>
    <property type="molecule type" value="Genomic_DNA"/>
</dbReference>
<evidence type="ECO:0000259" key="1">
    <source>
        <dbReference type="PROSITE" id="PS50263"/>
    </source>
</evidence>
<dbReference type="CDD" id="cd04301">
    <property type="entry name" value="NAT_SF"/>
    <property type="match status" value="1"/>
</dbReference>
<evidence type="ECO:0000313" key="4">
    <source>
        <dbReference type="Proteomes" id="UP000199648"/>
    </source>
</evidence>
<dbReference type="Pfam" id="PF00583">
    <property type="entry name" value="Acetyltransf_1"/>
    <property type="match status" value="1"/>
</dbReference>
<organism evidence="3 4">
    <name type="scientific">Thiohalomonas denitrificans</name>
    <dbReference type="NCBI Taxonomy" id="415747"/>
    <lineage>
        <taxon>Bacteria</taxon>
        <taxon>Pseudomonadati</taxon>
        <taxon>Pseudomonadota</taxon>
        <taxon>Gammaproteobacteria</taxon>
        <taxon>Thiohalomonadales</taxon>
        <taxon>Thiohalomonadaceae</taxon>
        <taxon>Thiohalomonas</taxon>
    </lineage>
</organism>
<dbReference type="GO" id="GO:0016747">
    <property type="term" value="F:acyltransferase activity, transferring groups other than amino-acyl groups"/>
    <property type="evidence" value="ECO:0007669"/>
    <property type="project" value="InterPro"/>
</dbReference>
<dbReference type="Pfam" id="PF00795">
    <property type="entry name" value="CN_hydrolase"/>
    <property type="match status" value="1"/>
</dbReference>
<dbReference type="InterPro" id="IPR000182">
    <property type="entry name" value="GNAT_dom"/>
</dbReference>
<sequence>MIDTHESDAPEHLLKLRNTRPEDYPDIRAIMDRVYADLGGAWSREQFMAQLGQFPEGQICIEDKGRVVAAAISVIIDYKKFGDRHTYEKITGDGYLTTHDPHGDTLYGVDIFVDPDYRGMRLGRRLYDARKELCRNLNLRAIVAGGRIPGYREYRDEMTPGEYVAKVKAREIFDPILTFQLSNDFHVRKLIPGYMPEDRASGTYATLLEWINIDYEEEEHLIGGPRSRVRIGAVQWQMRPMKTLDALFEQIEYFVDAVSGYQTDFILFPEFFNGPLLARFNQDNPAEAIRHLAEFTDPIREEMQRLALAYNVNIVAGSMPEYDGEMLRNVSYLCRRDGTWERQYKLHVTPDERDLWGLQGGDKLAVFDTDVARVGILICYDVEFPELSRIMADQQLQILFIPYWTDTKRAYLRVRRCAQARAIENECYVVLSGSVGNLPRVENMDLQYSRAAIFTPADFSFPHDAIADEATPNTEMTLIADLDLDALKELHEHGSVRNLRDRRKDLYRVEWEQNE</sequence>
<dbReference type="SUPFAM" id="SSF56317">
    <property type="entry name" value="Carbon-nitrogen hydrolase"/>
    <property type="match status" value="1"/>
</dbReference>
<proteinExistence type="predicted"/>
<dbReference type="RefSeq" id="WP_245688221.1">
    <property type="nucleotide sequence ID" value="NZ_FMWD01000002.1"/>
</dbReference>
<dbReference type="InterPro" id="IPR003010">
    <property type="entry name" value="C-N_Hydrolase"/>
</dbReference>
<protein>
    <submittedName>
        <fullName evidence="3">Predicted amidohydrolase</fullName>
    </submittedName>
</protein>
<dbReference type="PROSITE" id="PS50263">
    <property type="entry name" value="CN_HYDROLASE"/>
    <property type="match status" value="1"/>
</dbReference>
<dbReference type="SUPFAM" id="SSF55729">
    <property type="entry name" value="Acyl-CoA N-acyltransferases (Nat)"/>
    <property type="match status" value="1"/>
</dbReference>
<dbReference type="PANTHER" id="PTHR23088:SF50">
    <property type="entry name" value="HYDROLASE YHCX"/>
    <property type="match status" value="1"/>
</dbReference>
<dbReference type="AlphaFoldDB" id="A0A1G5PS74"/>
<dbReference type="CDD" id="cd07574">
    <property type="entry name" value="nitrilase_Rim1_like"/>
    <property type="match status" value="1"/>
</dbReference>
<dbReference type="PANTHER" id="PTHR23088">
    <property type="entry name" value="NITRILASE-RELATED"/>
    <property type="match status" value="1"/>
</dbReference>
<dbReference type="Gene3D" id="3.60.110.10">
    <property type="entry name" value="Carbon-nitrogen hydrolase"/>
    <property type="match status" value="1"/>
</dbReference>
<name>A0A1G5PS74_9GAMM</name>